<feature type="domain" description="Aminotransferase class V" evidence="2">
    <location>
        <begin position="36"/>
        <end position="324"/>
    </location>
</feature>
<name>A0A8G2EV66_9PROT</name>
<dbReference type="Gene3D" id="3.40.640.10">
    <property type="entry name" value="Type I PLP-dependent aspartate aminotransferase-like (Major domain)"/>
    <property type="match status" value="1"/>
</dbReference>
<dbReference type="SUPFAM" id="SSF53383">
    <property type="entry name" value="PLP-dependent transferases"/>
    <property type="match status" value="1"/>
</dbReference>
<proteinExistence type="predicted"/>
<dbReference type="InterPro" id="IPR015424">
    <property type="entry name" value="PyrdxlP-dep_Trfase"/>
</dbReference>
<accession>A0A8G2EV66</accession>
<dbReference type="Gene3D" id="3.90.1150.10">
    <property type="entry name" value="Aspartate Aminotransferase, domain 1"/>
    <property type="match status" value="1"/>
</dbReference>
<organism evidence="3 4">
    <name type="scientific">Thalassobaculum litoreum DSM 18839</name>
    <dbReference type="NCBI Taxonomy" id="1123362"/>
    <lineage>
        <taxon>Bacteria</taxon>
        <taxon>Pseudomonadati</taxon>
        <taxon>Pseudomonadota</taxon>
        <taxon>Alphaproteobacteria</taxon>
        <taxon>Rhodospirillales</taxon>
        <taxon>Thalassobaculaceae</taxon>
        <taxon>Thalassobaculum</taxon>
    </lineage>
</organism>
<dbReference type="OrthoDB" id="9804366at2"/>
<gene>
    <name evidence="3" type="ORF">SAMN05660686_00482</name>
</gene>
<evidence type="ECO:0000256" key="1">
    <source>
        <dbReference type="ARBA" id="ARBA00022898"/>
    </source>
</evidence>
<sequence length="390" mass="42459">MTTAPSAFGTDLRPLFCLEEASLHLNHGSYGATPRLVLEAQRDWRDRMEAEPSRFMEFEFRPALRAAAARLAPYVGARADDLAMVENPTQAVNAILRSLDLKPGDRILINDQTYGAVRNTVRFVCTMTGAEIAEWTLPFPAESPQQALSAFETALAQSKPRLAIIDHVTSPTALALPVEAMTAAARDAGALVLVDGAHAPGMMGLDIEALGADWYTGTCHKWLFAAKGCAFLWAGPRVIDRLHPAVISHGYLNGFHEEFDWVGTRDGSAQQSLPAALDFVDRFGVEAIRTHNHALAMAAGRRLSAAWGTEMGQPESMVGSMVMVRLPDGYGTGFETARDLRLRLLREDRIQTRVNPLAGGLYVRVSSQIYNHIGEIDALADAVLAKRPNA</sequence>
<dbReference type="RefSeq" id="WP_028794722.1">
    <property type="nucleotide sequence ID" value="NZ_FNBW01000001.1"/>
</dbReference>
<dbReference type="Proteomes" id="UP000198615">
    <property type="component" value="Unassembled WGS sequence"/>
</dbReference>
<keyword evidence="4" id="KW-1185">Reference proteome</keyword>
<dbReference type="PANTHER" id="PTHR43092">
    <property type="entry name" value="L-CYSTEINE DESULFHYDRASE"/>
    <property type="match status" value="1"/>
</dbReference>
<dbReference type="EMBL" id="FNBW01000001">
    <property type="protein sequence ID" value="SDF15395.1"/>
    <property type="molecule type" value="Genomic_DNA"/>
</dbReference>
<evidence type="ECO:0000313" key="3">
    <source>
        <dbReference type="EMBL" id="SDF15395.1"/>
    </source>
</evidence>
<dbReference type="Pfam" id="PF00266">
    <property type="entry name" value="Aminotran_5"/>
    <property type="match status" value="1"/>
</dbReference>
<dbReference type="InterPro" id="IPR000192">
    <property type="entry name" value="Aminotrans_V_dom"/>
</dbReference>
<evidence type="ECO:0000313" key="4">
    <source>
        <dbReference type="Proteomes" id="UP000198615"/>
    </source>
</evidence>
<keyword evidence="1" id="KW-0663">Pyridoxal phosphate</keyword>
<dbReference type="PANTHER" id="PTHR43092:SF2">
    <property type="entry name" value="HERCYNYLCYSTEINE SULFOXIDE LYASE"/>
    <property type="match status" value="1"/>
</dbReference>
<protein>
    <submittedName>
        <fullName evidence="3">Isopenicillin-N epimerase</fullName>
    </submittedName>
</protein>
<reference evidence="3 4" key="1">
    <citation type="submission" date="2016-10" db="EMBL/GenBank/DDBJ databases">
        <authorList>
            <person name="Varghese N."/>
            <person name="Submissions S."/>
        </authorList>
    </citation>
    <scope>NUCLEOTIDE SEQUENCE [LARGE SCALE GENOMIC DNA]</scope>
    <source>
        <strain evidence="3 4">DSM 18839</strain>
    </source>
</reference>
<dbReference type="InterPro" id="IPR015421">
    <property type="entry name" value="PyrdxlP-dep_Trfase_major"/>
</dbReference>
<comment type="caution">
    <text evidence="3">The sequence shown here is derived from an EMBL/GenBank/DDBJ whole genome shotgun (WGS) entry which is preliminary data.</text>
</comment>
<evidence type="ECO:0000259" key="2">
    <source>
        <dbReference type="Pfam" id="PF00266"/>
    </source>
</evidence>
<dbReference type="AlphaFoldDB" id="A0A8G2EV66"/>
<dbReference type="InterPro" id="IPR015422">
    <property type="entry name" value="PyrdxlP-dep_Trfase_small"/>
</dbReference>